<comment type="caution">
    <text evidence="1">The sequence shown here is derived from an EMBL/GenBank/DDBJ whole genome shotgun (WGS) entry which is preliminary data.</text>
</comment>
<evidence type="ECO:0000313" key="2">
    <source>
        <dbReference type="Proteomes" id="UP000054721"/>
    </source>
</evidence>
<keyword evidence="2" id="KW-1185">Reference proteome</keyword>
<dbReference type="AlphaFoldDB" id="A0A0V1KSP0"/>
<gene>
    <name evidence="1" type="ORF">T02_13964</name>
</gene>
<accession>A0A0V1KSP0</accession>
<reference evidence="1 2" key="1">
    <citation type="submission" date="2015-05" db="EMBL/GenBank/DDBJ databases">
        <title>Evolution of Trichinella species and genotypes.</title>
        <authorList>
            <person name="Korhonen P.K."/>
            <person name="Edoardo P."/>
            <person name="Giuseppe L.R."/>
            <person name="Gasser R.B."/>
        </authorList>
    </citation>
    <scope>NUCLEOTIDE SEQUENCE [LARGE SCALE GENOMIC DNA]</scope>
    <source>
        <strain evidence="1">ISS10</strain>
    </source>
</reference>
<name>A0A0V1KSP0_9BILA</name>
<evidence type="ECO:0000313" key="1">
    <source>
        <dbReference type="EMBL" id="KRZ49886.1"/>
    </source>
</evidence>
<organism evidence="1 2">
    <name type="scientific">Trichinella nativa</name>
    <dbReference type="NCBI Taxonomy" id="6335"/>
    <lineage>
        <taxon>Eukaryota</taxon>
        <taxon>Metazoa</taxon>
        <taxon>Ecdysozoa</taxon>
        <taxon>Nematoda</taxon>
        <taxon>Enoplea</taxon>
        <taxon>Dorylaimia</taxon>
        <taxon>Trichinellida</taxon>
        <taxon>Trichinellidae</taxon>
        <taxon>Trichinella</taxon>
    </lineage>
</organism>
<proteinExistence type="predicted"/>
<protein>
    <submittedName>
        <fullName evidence="1">Uncharacterized protein</fullName>
    </submittedName>
</protein>
<sequence length="93" mass="10208">MGKNHRNNELLAAELLVTDVSKKLKAANRLEWDTLSCTCGELIHLVRSSAPGLRPKEANILRFLVDPNCIKLPELPQDLESKSADLSDGNDGV</sequence>
<dbReference type="EMBL" id="JYDW01000289">
    <property type="protein sequence ID" value="KRZ49886.1"/>
    <property type="molecule type" value="Genomic_DNA"/>
</dbReference>
<dbReference type="OrthoDB" id="10526685at2759"/>
<dbReference type="Proteomes" id="UP000054721">
    <property type="component" value="Unassembled WGS sequence"/>
</dbReference>